<evidence type="ECO:0000256" key="3">
    <source>
        <dbReference type="SAM" id="MobiDB-lite"/>
    </source>
</evidence>
<keyword evidence="4" id="KW-1185">Reference proteome</keyword>
<accession>A0AAJ7RV37</accession>
<gene>
    <name evidence="5 6" type="primary">LOC107274765</name>
</gene>
<proteinExistence type="inferred from homology"/>
<evidence type="ECO:0000256" key="2">
    <source>
        <dbReference type="RuleBase" id="RU049442"/>
    </source>
</evidence>
<dbReference type="CDD" id="cd23311">
    <property type="entry name" value="beta-trefoil_FGF_Bnl-like"/>
    <property type="match status" value="1"/>
</dbReference>
<sequence length="939" mass="104394">MPTEVDTGGPWVLHCDYRSADSSIPIESDAPRTVKHQPEHNSRLGESSDRCSISDRNLLQRASCPIAASDDGQSPVTTRRPSGRNVARFQERKNRVGRRRSRRHSDEISRSSLFNCSRDTSNETSYSILEDHSSDRTLDPSKDIPLRDISSCGDSAKCRVPQVSGCTILGIPVRRPHQTRLATANDSESEQDSVRRSAQSLLSITTCPFANSRETLPGDTARYKQSLISSHSSTGSSVEQDRENSSNLLEDIVESSYTTRSIQKRRNQSLEELRTRWHDQDDAVCHDREDHVPSASSGLFATSKGPRTCPATRSYFCQLAFIIFLIIFGQSGLFRSNVIPLNAKFRAGFSALTIGTIVGVVKAAPIDLIGDAAIRAERSANLSHITGASRKIQMYIKNRHLQILPDGTVNGSNDDTSDYTIFQRTSVSRGQLRIQGVATCLYLCMDSCGLLYGSREYTEDCVFNETLEQHNYNTYSSVRWSTPRKTLYLGLNRRGQPRRVQARGHNLGRLSAYARVLTQVALPERVDALQKRMMGAHHNIRHQHNVHRLHNLQQQALCPPLPPQEKDGRDRFRCRKRKKRKKKKRRCREGETPGPQCEVPADSYYDNNSGSGEGPPQSKRSCEGAASEEACRRQALNTPSKKRKSRIEENVATDGMVGRAAARHQQQRKGPKGKKSPNSKKTNGAGDGQKKPNGINGKRKGVGPKRNSSHVAIRKKGSGRVTRTTLPIGSGSMMSPLSWYHGVSTTPSTGDDAFPRRRLKTPSPLNDVTEPSTKLKQNPDSRRGKYLGLNRRKSLRTTVQTPVLTTDQENTDDQTILASTTELPYDHPDYTTFLESATENGDDPSSDFPVSDEDLMTLLVDSTSPTPDLDSTDGYDDYSYPNTPLMLSLAETAKRDEAIRTPFPPERLAIKTQRAAALPVNLTRMKSAEVTLISHQSLE</sequence>
<protein>
    <recommendedName>
        <fullName evidence="2">Fibroblast growth factor</fullName>
        <shortName evidence="2">FGF</shortName>
    </recommendedName>
</protein>
<name>A0AAJ7RV37_CEPCN</name>
<evidence type="ECO:0000313" key="5">
    <source>
        <dbReference type="RefSeq" id="XP_024947714.1"/>
    </source>
</evidence>
<dbReference type="InterPro" id="IPR002209">
    <property type="entry name" value="Fibroblast_GF_fam"/>
</dbReference>
<dbReference type="Gene3D" id="2.80.10.50">
    <property type="match status" value="1"/>
</dbReference>
<dbReference type="Pfam" id="PF00167">
    <property type="entry name" value="FGF"/>
    <property type="match status" value="1"/>
</dbReference>
<dbReference type="SMART" id="SM00442">
    <property type="entry name" value="FGF"/>
    <property type="match status" value="1"/>
</dbReference>
<dbReference type="PROSITE" id="PS00247">
    <property type="entry name" value="HBGF_FGF"/>
    <property type="match status" value="1"/>
</dbReference>
<evidence type="ECO:0000313" key="4">
    <source>
        <dbReference type="Proteomes" id="UP000694920"/>
    </source>
</evidence>
<dbReference type="RefSeq" id="XP_024947715.1">
    <property type="nucleotide sequence ID" value="XM_025091947.1"/>
</dbReference>
<feature type="region of interest" description="Disordered" evidence="3">
    <location>
        <begin position="90"/>
        <end position="109"/>
    </location>
</feature>
<dbReference type="AlphaFoldDB" id="A0AAJ7RV37"/>
<comment type="similarity">
    <text evidence="1 2">Belongs to the heparin-binding growth factors family.</text>
</comment>
<feature type="region of interest" description="Disordered" evidence="3">
    <location>
        <begin position="557"/>
        <end position="787"/>
    </location>
</feature>
<evidence type="ECO:0000256" key="1">
    <source>
        <dbReference type="ARBA" id="ARBA00007936"/>
    </source>
</evidence>
<feature type="region of interest" description="Disordered" evidence="3">
    <location>
        <begin position="22"/>
        <end position="51"/>
    </location>
</feature>
<feature type="compositionally biased region" description="Polar residues" evidence="3">
    <location>
        <begin position="763"/>
        <end position="776"/>
    </location>
</feature>
<dbReference type="PANTHER" id="PTHR11486">
    <property type="entry name" value="FIBROBLAST GROWTH FACTOR"/>
    <property type="match status" value="1"/>
</dbReference>
<dbReference type="PRINTS" id="PR00262">
    <property type="entry name" value="IL1HBGF"/>
</dbReference>
<dbReference type="InterPro" id="IPR008996">
    <property type="entry name" value="IL1/FGF"/>
</dbReference>
<feature type="compositionally biased region" description="Polar residues" evidence="3">
    <location>
        <begin position="721"/>
        <end position="735"/>
    </location>
</feature>
<dbReference type="PRINTS" id="PR00263">
    <property type="entry name" value="HBGFFGF"/>
</dbReference>
<organism evidence="4 6">
    <name type="scientific">Cephus cinctus</name>
    <name type="common">Wheat stem sawfly</name>
    <dbReference type="NCBI Taxonomy" id="211228"/>
    <lineage>
        <taxon>Eukaryota</taxon>
        <taxon>Metazoa</taxon>
        <taxon>Ecdysozoa</taxon>
        <taxon>Arthropoda</taxon>
        <taxon>Hexapoda</taxon>
        <taxon>Insecta</taxon>
        <taxon>Pterygota</taxon>
        <taxon>Neoptera</taxon>
        <taxon>Endopterygota</taxon>
        <taxon>Hymenoptera</taxon>
        <taxon>Cephoidea</taxon>
        <taxon>Cephidae</taxon>
        <taxon>Cephus</taxon>
    </lineage>
</organism>
<feature type="compositionally biased region" description="Polar residues" evidence="3">
    <location>
        <begin position="71"/>
        <end position="80"/>
    </location>
</feature>
<dbReference type="RefSeq" id="XP_024947714.1">
    <property type="nucleotide sequence ID" value="XM_025091946.1"/>
</dbReference>
<feature type="compositionally biased region" description="Basic residues" evidence="3">
    <location>
        <begin position="661"/>
        <end position="678"/>
    </location>
</feature>
<dbReference type="GeneID" id="107274765"/>
<evidence type="ECO:0000313" key="6">
    <source>
        <dbReference type="RefSeq" id="XP_024947715.1"/>
    </source>
</evidence>
<dbReference type="SUPFAM" id="SSF50353">
    <property type="entry name" value="Cytokine"/>
    <property type="match status" value="1"/>
</dbReference>
<feature type="compositionally biased region" description="Basic residues" evidence="3">
    <location>
        <begin position="572"/>
        <end position="587"/>
    </location>
</feature>
<feature type="region of interest" description="Disordered" evidence="3">
    <location>
        <begin position="64"/>
        <end position="83"/>
    </location>
</feature>
<dbReference type="GO" id="GO:0008083">
    <property type="term" value="F:growth factor activity"/>
    <property type="evidence" value="ECO:0007669"/>
    <property type="project" value="InterPro"/>
</dbReference>
<feature type="compositionally biased region" description="Basic and acidic residues" evidence="3">
    <location>
        <begin position="29"/>
        <end position="51"/>
    </location>
</feature>
<reference evidence="5 6" key="1">
    <citation type="submission" date="2025-04" db="UniProtKB">
        <authorList>
            <consortium name="RefSeq"/>
        </authorList>
    </citation>
    <scope>IDENTIFICATION</scope>
</reference>
<dbReference type="Proteomes" id="UP000694920">
    <property type="component" value="Unplaced"/>
</dbReference>